<accession>A0A3L6T9A6</accession>
<evidence type="ECO:0000256" key="1">
    <source>
        <dbReference type="SAM" id="MobiDB-lite"/>
    </source>
</evidence>
<name>A0A3L6T9A6_PANMI</name>
<dbReference type="Proteomes" id="UP000275267">
    <property type="component" value="Unassembled WGS sequence"/>
</dbReference>
<evidence type="ECO:0000313" key="3">
    <source>
        <dbReference type="Proteomes" id="UP000275267"/>
    </source>
</evidence>
<proteinExistence type="predicted"/>
<dbReference type="AlphaFoldDB" id="A0A3L6T9A6"/>
<gene>
    <name evidence="2" type="ORF">C2845_PM03G24970</name>
</gene>
<organism evidence="2 3">
    <name type="scientific">Panicum miliaceum</name>
    <name type="common">Proso millet</name>
    <name type="synonym">Broomcorn millet</name>
    <dbReference type="NCBI Taxonomy" id="4540"/>
    <lineage>
        <taxon>Eukaryota</taxon>
        <taxon>Viridiplantae</taxon>
        <taxon>Streptophyta</taxon>
        <taxon>Embryophyta</taxon>
        <taxon>Tracheophyta</taxon>
        <taxon>Spermatophyta</taxon>
        <taxon>Magnoliopsida</taxon>
        <taxon>Liliopsida</taxon>
        <taxon>Poales</taxon>
        <taxon>Poaceae</taxon>
        <taxon>PACMAD clade</taxon>
        <taxon>Panicoideae</taxon>
        <taxon>Panicodae</taxon>
        <taxon>Paniceae</taxon>
        <taxon>Panicinae</taxon>
        <taxon>Panicum</taxon>
        <taxon>Panicum sect. Panicum</taxon>
    </lineage>
</organism>
<feature type="region of interest" description="Disordered" evidence="1">
    <location>
        <begin position="44"/>
        <end position="126"/>
    </location>
</feature>
<evidence type="ECO:0000313" key="2">
    <source>
        <dbReference type="EMBL" id="RLN34824.1"/>
    </source>
</evidence>
<sequence>MVSSGSQARVRMMRSGQGVDLCAAAIDPSSTALLLQDVPPLLDQGRLAPQRPRRRRVPQEQARQCQEARRAAADAAGARAAGGRGAHQGFRQSAGRRLEGEGGGRRKGRRGVGAAQEMERRGRAAGLRRMGRAAAVASGRAWEVDRGGRGGTLSLLNGQIERTDGYRHMAD</sequence>
<comment type="caution">
    <text evidence="2">The sequence shown here is derived from an EMBL/GenBank/DDBJ whole genome shotgun (WGS) entry which is preliminary data.</text>
</comment>
<dbReference type="EMBL" id="PQIB02000002">
    <property type="protein sequence ID" value="RLN34824.1"/>
    <property type="molecule type" value="Genomic_DNA"/>
</dbReference>
<reference evidence="3" key="1">
    <citation type="journal article" date="2019" name="Nat. Commun.">
        <title>The genome of broomcorn millet.</title>
        <authorList>
            <person name="Zou C."/>
            <person name="Miki D."/>
            <person name="Li D."/>
            <person name="Tang Q."/>
            <person name="Xiao L."/>
            <person name="Rajput S."/>
            <person name="Deng P."/>
            <person name="Jia W."/>
            <person name="Huang R."/>
            <person name="Zhang M."/>
            <person name="Sun Y."/>
            <person name="Hu J."/>
            <person name="Fu X."/>
            <person name="Schnable P.S."/>
            <person name="Li F."/>
            <person name="Zhang H."/>
            <person name="Feng B."/>
            <person name="Zhu X."/>
            <person name="Liu R."/>
            <person name="Schnable J.C."/>
            <person name="Zhu J.-K."/>
            <person name="Zhang H."/>
        </authorList>
    </citation>
    <scope>NUCLEOTIDE SEQUENCE [LARGE SCALE GENOMIC DNA]</scope>
</reference>
<keyword evidence="3" id="KW-1185">Reference proteome</keyword>
<protein>
    <submittedName>
        <fullName evidence="2">Uncharacterized protein</fullName>
    </submittedName>
</protein>